<dbReference type="GO" id="GO:0003677">
    <property type="term" value="F:DNA binding"/>
    <property type="evidence" value="ECO:0007669"/>
    <property type="project" value="InterPro"/>
</dbReference>
<dbReference type="InterPro" id="IPR025161">
    <property type="entry name" value="IS402-like_dom"/>
</dbReference>
<accession>A0A370FHJ1</accession>
<dbReference type="AlphaFoldDB" id="A0A370FHJ1"/>
<dbReference type="RefSeq" id="WP_081682216.1">
    <property type="nucleotide sequence ID" value="NZ_QQAV01000003.1"/>
</dbReference>
<dbReference type="GO" id="GO:0006313">
    <property type="term" value="P:DNA transposition"/>
    <property type="evidence" value="ECO:0007669"/>
    <property type="project" value="InterPro"/>
</dbReference>
<evidence type="ECO:0000313" key="4">
    <source>
        <dbReference type="Proteomes" id="UP000255265"/>
    </source>
</evidence>
<gene>
    <name evidence="3" type="ORF">DFR41_1037</name>
</gene>
<protein>
    <submittedName>
        <fullName evidence="3">Putative transposase</fullName>
    </submittedName>
</protein>
<dbReference type="PANTHER" id="PTHR30007">
    <property type="entry name" value="PHP DOMAIN PROTEIN"/>
    <property type="match status" value="1"/>
</dbReference>
<dbReference type="PANTHER" id="PTHR30007:SF0">
    <property type="entry name" value="TRANSPOSASE"/>
    <property type="match status" value="1"/>
</dbReference>
<comment type="caution">
    <text evidence="3">The sequence shown here is derived from an EMBL/GenBank/DDBJ whole genome shotgun (WGS) entry which is preliminary data.</text>
</comment>
<dbReference type="NCBIfam" id="NF033580">
    <property type="entry name" value="transpos_IS5_3"/>
    <property type="match status" value="1"/>
</dbReference>
<proteinExistence type="predicted"/>
<dbReference type="Pfam" id="PF01609">
    <property type="entry name" value="DDE_Tnp_1"/>
    <property type="match status" value="1"/>
</dbReference>
<sequence length="306" mass="33659">MQELCVAFAERTGIAVCTVTMHRAIKRAGLERTNTRQARTATQPKRYGYTKAHRTAPSTADQYASSLTDAEWALAADLFELPEGSRGRPSKYERRTMVDACCYVLRTGCAWTMLPKSFPPWLTVHKSFSRWAAQGKFEQLQQRLFAQWRQRIERNAAPSAMVIDSQANRISPQGGTSGYDAGKKVKGRKRHIVTDTLGLLLAVSVTAASVQDRDGAPEVVAPACAKYASVKLLYADSAYAGKCAERLRHENDIAVEVVRRPGAFGEWNDPHCSHVLRPAAFYPAQALGRRAHSGLVGARAPHGHAP</sequence>
<dbReference type="OrthoDB" id="8781865at2"/>
<dbReference type="InterPro" id="IPR002559">
    <property type="entry name" value="Transposase_11"/>
</dbReference>
<dbReference type="EMBL" id="QQAV01000003">
    <property type="protein sequence ID" value="RDI25853.1"/>
    <property type="molecule type" value="Genomic_DNA"/>
</dbReference>
<evidence type="ECO:0000259" key="2">
    <source>
        <dbReference type="Pfam" id="PF13340"/>
    </source>
</evidence>
<dbReference type="GO" id="GO:0004803">
    <property type="term" value="F:transposase activity"/>
    <property type="evidence" value="ECO:0007669"/>
    <property type="project" value="InterPro"/>
</dbReference>
<evidence type="ECO:0000259" key="1">
    <source>
        <dbReference type="Pfam" id="PF01609"/>
    </source>
</evidence>
<keyword evidence="4" id="KW-1185">Reference proteome</keyword>
<feature type="domain" description="Transposase IS4-like" evidence="1">
    <location>
        <begin position="158"/>
        <end position="248"/>
    </location>
</feature>
<feature type="domain" description="Insertion element IS402-like" evidence="2">
    <location>
        <begin position="67"/>
        <end position="140"/>
    </location>
</feature>
<evidence type="ECO:0000313" key="3">
    <source>
        <dbReference type="EMBL" id="RDI25853.1"/>
    </source>
</evidence>
<reference evidence="3 4" key="1">
    <citation type="submission" date="2018-07" db="EMBL/GenBank/DDBJ databases">
        <title>Genomic Encyclopedia of Type Strains, Phase IV (KMG-IV): sequencing the most valuable type-strain genomes for metagenomic binning, comparative biology and taxonomic classification.</title>
        <authorList>
            <person name="Goeker M."/>
        </authorList>
    </citation>
    <scope>NUCLEOTIDE SEQUENCE [LARGE SCALE GENOMIC DNA]</scope>
    <source>
        <strain evidence="3 4">DSM 21352</strain>
    </source>
</reference>
<dbReference type="Proteomes" id="UP000255265">
    <property type="component" value="Unassembled WGS sequence"/>
</dbReference>
<organism evidence="3 4">
    <name type="scientific">Pseudacidovorax intermedius</name>
    <dbReference type="NCBI Taxonomy" id="433924"/>
    <lineage>
        <taxon>Bacteria</taxon>
        <taxon>Pseudomonadati</taxon>
        <taxon>Pseudomonadota</taxon>
        <taxon>Betaproteobacteria</taxon>
        <taxon>Burkholderiales</taxon>
        <taxon>Comamonadaceae</taxon>
        <taxon>Pseudacidovorax</taxon>
    </lineage>
</organism>
<dbReference type="Pfam" id="PF13340">
    <property type="entry name" value="DUF4096"/>
    <property type="match status" value="1"/>
</dbReference>
<name>A0A370FHJ1_9BURK</name>